<dbReference type="Proteomes" id="UP000000305">
    <property type="component" value="Unassembled WGS sequence"/>
</dbReference>
<dbReference type="OrthoDB" id="6379273at2759"/>
<dbReference type="eggNOG" id="KOG0017">
    <property type="taxonomic scope" value="Eukaryota"/>
</dbReference>
<evidence type="ECO:0000313" key="2">
    <source>
        <dbReference type="EMBL" id="EFX66601.1"/>
    </source>
</evidence>
<organism evidence="2 3">
    <name type="scientific">Daphnia pulex</name>
    <name type="common">Water flea</name>
    <dbReference type="NCBI Taxonomy" id="6669"/>
    <lineage>
        <taxon>Eukaryota</taxon>
        <taxon>Metazoa</taxon>
        <taxon>Ecdysozoa</taxon>
        <taxon>Arthropoda</taxon>
        <taxon>Crustacea</taxon>
        <taxon>Branchiopoda</taxon>
        <taxon>Diplostraca</taxon>
        <taxon>Cladocera</taxon>
        <taxon>Anomopoda</taxon>
        <taxon>Daphniidae</taxon>
        <taxon>Daphnia</taxon>
    </lineage>
</organism>
<dbReference type="PROSITE" id="PS50878">
    <property type="entry name" value="RT_POL"/>
    <property type="match status" value="1"/>
</dbReference>
<dbReference type="HOGENOM" id="CLU_1867144_0_0_1"/>
<name>E9HNR7_DAPPU</name>
<sequence>MCADHYRLARRRRFISPRAFIAQCKEDIIIFSRTFEENIRLLRLLFCTADEHNVSFNKKKTVLASLTGVFVGYVVSENGFCPNHALTQAIREFLQPSNLTDLRSFVGLCQQVGNFSTKIAAALVPLAPLLKKTIAWD</sequence>
<dbReference type="GO" id="GO:0071897">
    <property type="term" value="P:DNA biosynthetic process"/>
    <property type="evidence" value="ECO:0007669"/>
    <property type="project" value="UniProtKB-ARBA"/>
</dbReference>
<proteinExistence type="predicted"/>
<dbReference type="FunFam" id="3.30.70.270:FF:000100">
    <property type="entry name" value="Uncharacterized protein"/>
    <property type="match status" value="1"/>
</dbReference>
<protein>
    <recommendedName>
        <fullName evidence="1">Reverse transcriptase domain-containing protein</fullName>
    </recommendedName>
</protein>
<feature type="domain" description="Reverse transcriptase" evidence="1">
    <location>
        <begin position="1"/>
        <end position="75"/>
    </location>
</feature>
<dbReference type="InterPro" id="IPR043128">
    <property type="entry name" value="Rev_trsase/Diguanyl_cyclase"/>
</dbReference>
<dbReference type="KEGG" id="dpx:DAPPUDRAFT_262825"/>
<keyword evidence="3" id="KW-1185">Reference proteome</keyword>
<dbReference type="SUPFAM" id="SSF56672">
    <property type="entry name" value="DNA/RNA polymerases"/>
    <property type="match status" value="1"/>
</dbReference>
<dbReference type="PhylomeDB" id="E9HNR7"/>
<dbReference type="PANTHER" id="PTHR37984:SF5">
    <property type="entry name" value="PROTEIN NYNRIN-LIKE"/>
    <property type="match status" value="1"/>
</dbReference>
<dbReference type="EMBL" id="GL732698">
    <property type="protein sequence ID" value="EFX66601.1"/>
    <property type="molecule type" value="Genomic_DNA"/>
</dbReference>
<dbReference type="STRING" id="6669.E9HNR7"/>
<dbReference type="PANTHER" id="PTHR37984">
    <property type="entry name" value="PROTEIN CBG26694"/>
    <property type="match status" value="1"/>
</dbReference>
<reference evidence="2 3" key="1">
    <citation type="journal article" date="2011" name="Science">
        <title>The ecoresponsive genome of Daphnia pulex.</title>
        <authorList>
            <person name="Colbourne J.K."/>
            <person name="Pfrender M.E."/>
            <person name="Gilbert D."/>
            <person name="Thomas W.K."/>
            <person name="Tucker A."/>
            <person name="Oakley T.H."/>
            <person name="Tokishita S."/>
            <person name="Aerts A."/>
            <person name="Arnold G.J."/>
            <person name="Basu M.K."/>
            <person name="Bauer D.J."/>
            <person name="Caceres C.E."/>
            <person name="Carmel L."/>
            <person name="Casola C."/>
            <person name="Choi J.H."/>
            <person name="Detter J.C."/>
            <person name="Dong Q."/>
            <person name="Dusheyko S."/>
            <person name="Eads B.D."/>
            <person name="Frohlich T."/>
            <person name="Geiler-Samerotte K.A."/>
            <person name="Gerlach D."/>
            <person name="Hatcher P."/>
            <person name="Jogdeo S."/>
            <person name="Krijgsveld J."/>
            <person name="Kriventseva E.V."/>
            <person name="Kultz D."/>
            <person name="Laforsch C."/>
            <person name="Lindquist E."/>
            <person name="Lopez J."/>
            <person name="Manak J.R."/>
            <person name="Muller J."/>
            <person name="Pangilinan J."/>
            <person name="Patwardhan R.P."/>
            <person name="Pitluck S."/>
            <person name="Pritham E.J."/>
            <person name="Rechtsteiner A."/>
            <person name="Rho M."/>
            <person name="Rogozin I.B."/>
            <person name="Sakarya O."/>
            <person name="Salamov A."/>
            <person name="Schaack S."/>
            <person name="Shapiro H."/>
            <person name="Shiga Y."/>
            <person name="Skalitzky C."/>
            <person name="Smith Z."/>
            <person name="Souvorov A."/>
            <person name="Sung W."/>
            <person name="Tang Z."/>
            <person name="Tsuchiya D."/>
            <person name="Tu H."/>
            <person name="Vos H."/>
            <person name="Wang M."/>
            <person name="Wolf Y.I."/>
            <person name="Yamagata H."/>
            <person name="Yamada T."/>
            <person name="Ye Y."/>
            <person name="Shaw J.R."/>
            <person name="Andrews J."/>
            <person name="Crease T.J."/>
            <person name="Tang H."/>
            <person name="Lucas S.M."/>
            <person name="Robertson H.M."/>
            <person name="Bork P."/>
            <person name="Koonin E.V."/>
            <person name="Zdobnov E.M."/>
            <person name="Grigoriev I.V."/>
            <person name="Lynch M."/>
            <person name="Boore J.L."/>
        </authorList>
    </citation>
    <scope>NUCLEOTIDE SEQUENCE [LARGE SCALE GENOMIC DNA]</scope>
</reference>
<accession>E9HNR7</accession>
<dbReference type="InParanoid" id="E9HNR7"/>
<dbReference type="InterPro" id="IPR043502">
    <property type="entry name" value="DNA/RNA_pol_sf"/>
</dbReference>
<dbReference type="Gene3D" id="3.30.70.270">
    <property type="match status" value="2"/>
</dbReference>
<evidence type="ECO:0000313" key="3">
    <source>
        <dbReference type="Proteomes" id="UP000000305"/>
    </source>
</evidence>
<dbReference type="AlphaFoldDB" id="E9HNR7"/>
<dbReference type="InterPro" id="IPR050951">
    <property type="entry name" value="Retrovirus_Pol_polyprotein"/>
</dbReference>
<gene>
    <name evidence="2" type="ORF">DAPPUDRAFT_262825</name>
</gene>
<evidence type="ECO:0000259" key="1">
    <source>
        <dbReference type="PROSITE" id="PS50878"/>
    </source>
</evidence>
<dbReference type="InterPro" id="IPR000477">
    <property type="entry name" value="RT_dom"/>
</dbReference>